<dbReference type="InterPro" id="IPR008258">
    <property type="entry name" value="Transglycosylase_SLT_dom_1"/>
</dbReference>
<feature type="domain" description="Transglycosylase SLT" evidence="1">
    <location>
        <begin position="49"/>
        <end position="162"/>
    </location>
</feature>
<dbReference type="SUPFAM" id="SSF53955">
    <property type="entry name" value="Lysozyme-like"/>
    <property type="match status" value="1"/>
</dbReference>
<keyword evidence="3" id="KW-1185">Reference proteome</keyword>
<comment type="caution">
    <text evidence="2">The sequence shown here is derived from an EMBL/GenBank/DDBJ whole genome shotgun (WGS) entry which is preliminary data.</text>
</comment>
<gene>
    <name evidence="2" type="ORF">QZM52_26005</name>
</gene>
<dbReference type="CDD" id="cd13400">
    <property type="entry name" value="LT_IagB-like"/>
    <property type="match status" value="1"/>
</dbReference>
<sequence>MSKQVVKKERTYAVKRGRCCEFGSSIMRIVRWTGIVVGVALPLGAGATCFEDAGARYGIDPRLLHAIAIVESNMNPRAIGKNRNGSIDVGLMQINSSHFPRLQRQGISREKLTRDPCMSVLVGAEILSNFIERHGYTWRAVGAYNAGSGEKREAARKSYAGKVAHQYWELVNSARGLVVSHGWTDD</sequence>
<dbReference type="EMBL" id="JAUJSQ010000011">
    <property type="protein sequence ID" value="MDN7934736.1"/>
    <property type="molecule type" value="Genomic_DNA"/>
</dbReference>
<dbReference type="RefSeq" id="WP_301756822.1">
    <property type="nucleotide sequence ID" value="NZ_JAUJSQ010000011.1"/>
</dbReference>
<name>A0ABT8PHW3_9BURK</name>
<reference evidence="2" key="1">
    <citation type="submission" date="2023-07" db="EMBL/GenBank/DDBJ databases">
        <title>A collection of bacterial strains from the Burkholderia cepacia Research Laboratory and Repository.</title>
        <authorList>
            <person name="Lipuma J."/>
            <person name="Spilker T."/>
            <person name="Caverly L."/>
        </authorList>
    </citation>
    <scope>NUCLEOTIDE SEQUENCE</scope>
    <source>
        <strain evidence="2">AU42020</strain>
    </source>
</reference>
<accession>A0ABT8PHW3</accession>
<dbReference type="Gene3D" id="1.10.530.10">
    <property type="match status" value="1"/>
</dbReference>
<evidence type="ECO:0000313" key="3">
    <source>
        <dbReference type="Proteomes" id="UP001171606"/>
    </source>
</evidence>
<dbReference type="Proteomes" id="UP001171606">
    <property type="component" value="Unassembled WGS sequence"/>
</dbReference>
<protein>
    <submittedName>
        <fullName evidence="2">Lytic transglycosylase domain-containing protein</fullName>
    </submittedName>
</protein>
<organism evidence="2 3">
    <name type="scientific">Burkholderia metallica</name>
    <dbReference type="NCBI Taxonomy" id="488729"/>
    <lineage>
        <taxon>Bacteria</taxon>
        <taxon>Pseudomonadati</taxon>
        <taxon>Pseudomonadota</taxon>
        <taxon>Betaproteobacteria</taxon>
        <taxon>Burkholderiales</taxon>
        <taxon>Burkholderiaceae</taxon>
        <taxon>Burkholderia</taxon>
        <taxon>Burkholderia cepacia complex</taxon>
    </lineage>
</organism>
<dbReference type="Pfam" id="PF01464">
    <property type="entry name" value="SLT"/>
    <property type="match status" value="1"/>
</dbReference>
<dbReference type="InterPro" id="IPR023346">
    <property type="entry name" value="Lysozyme-like_dom_sf"/>
</dbReference>
<proteinExistence type="predicted"/>
<evidence type="ECO:0000313" key="2">
    <source>
        <dbReference type="EMBL" id="MDN7934736.1"/>
    </source>
</evidence>
<evidence type="ECO:0000259" key="1">
    <source>
        <dbReference type="Pfam" id="PF01464"/>
    </source>
</evidence>